<feature type="compositionally biased region" description="Basic and acidic residues" evidence="3">
    <location>
        <begin position="779"/>
        <end position="789"/>
    </location>
</feature>
<dbReference type="OrthoDB" id="10259133at2759"/>
<dbReference type="PANTHER" id="PTHR12634">
    <property type="entry name" value="SIT4 YEAST -ASSOCIATING PROTEIN-RELATED"/>
    <property type="match status" value="1"/>
</dbReference>
<keyword evidence="2" id="KW-0131">Cell cycle</keyword>
<sequence length="1308" mass="143096">MAFWRGFAAQSNIETLLSNSLLDSPTPSRTPSSQSSSSSSSTDPAASSVSGESSSLERSQSAESGHRVQALPEHGKQQTGELLTLERLLDEDDFLQECKAGLPKLVEFICKPRVLKRVLAYVSGSALDELDWQERRADAALFGAKPSQTVVEQREAKRLKYPYKCSQILTMDVWAIDNAVLSQPADYLVDFWNAVLDKTSESLADRSVQVGYWTEVNCKWLNARPAEILALLRSQPRIVERLLALITTSSVADLLFSIVQCEELPAGTGTVDWLASEHLVQRLVSLLSPVYTPETHAISAEFLKTLIVFSSNAAANAANAELAAAAEASSSDHPPQQQQNNVARDAQGNIRWASNRLIRELAAEDTVASLMGFILDESPIPEDLLTEQAQQRRMSSPVNSPSPVGSAKSSPRSVTRTLKGKERERDDDTIRMTPTSPIRIVSPTPSPVARPSASPASSIKSSKSGKLRSIARVKQFFIPRSIVAAPSPLTPVAPPAVSPDIEQDFEQTPVPETRKTISPARPSLTHQVSFVAESIPDAARATSSLTHSISVLVDLIRKNNSDFTEGQILTHLKKRASKGESEQIDNLERFRGADKRSPTGPSVVHLGNLLRVVSARLPDLQKLLRYPRSLVGTVDTTLGAVYPFTLERYRITELYAELLHCSNMKLMNRSLDADPQYEDDGQLVGGLDGLEALEATLAASAPRKEAAPAAKVVTKPADGASSSEQDSFDEMVDASENVSLDSPLSSTSSSPRHSRADIRAMLLLNPNLAEAAISISKTSSERDSNHNDSDSPELSTSSTPSMDSESGILTKEEARQLREILAQSASNDLSDSPDLRQAMESLQLNGDLSIPPSRKRSRANGDLMQNQPTDNVRDLERAIPPGIDLKAKLLEHGVLKLMVDLFFTFPWNNLLHNSVYDMLQQIFLSPMDQPHTLRLCMAVFEQADLCTCILQGVELNDEVLRYPKGSRLGYMGHITLIVDDILRLFERHPEVAQDVAPFVPQPAWDRFISTTHRETRDRDLQSLGGGISQALAQAASTPSDTDIELQDVGVKRTERPSRENENDDINSLGLRKVSLDNGSPNAGKDRAFASYLASQMSDGQGDADSDDQSAWPIDRFDKQPSYGFDDRFDSFDGKAILSQAHTVSDSDESDDEAWDPFSDAKAINLDKKHTSSPASHRSPLTVADYNAEFKSSFNDNFATSAPASSSHDDEDDEFGDFEAADDSSFGDYDFTVDPAESSEATMLGSGKTSDDVRRQYMSSIETEEDIMKPLGPAVRPGTHRTHSGHHLESQVNGHLIQVPLDEFSLKTQ</sequence>
<feature type="compositionally biased region" description="Polar residues" evidence="3">
    <location>
        <begin position="332"/>
        <end position="342"/>
    </location>
</feature>
<feature type="region of interest" description="Disordered" evidence="3">
    <location>
        <begin position="388"/>
        <end position="464"/>
    </location>
</feature>
<feature type="region of interest" description="Disordered" evidence="3">
    <location>
        <begin position="1094"/>
        <end position="1116"/>
    </location>
</feature>
<protein>
    <recommendedName>
        <fullName evidence="6">SAPS-domain-containing protein</fullName>
    </recommendedName>
</protein>
<feature type="region of interest" description="Disordered" evidence="3">
    <location>
        <begin position="326"/>
        <end position="346"/>
    </location>
</feature>
<feature type="compositionally biased region" description="Polar residues" evidence="3">
    <location>
        <begin position="407"/>
        <end position="416"/>
    </location>
</feature>
<accession>G7E666</accession>
<feature type="region of interest" description="Disordered" evidence="3">
    <location>
        <begin position="843"/>
        <end position="870"/>
    </location>
</feature>
<reference evidence="4 5" key="1">
    <citation type="journal article" date="2011" name="J. Gen. Appl. Microbiol.">
        <title>Draft genome sequencing of the enigmatic basidiomycete Mixia osmundae.</title>
        <authorList>
            <person name="Nishida H."/>
            <person name="Nagatsuka Y."/>
            <person name="Sugiyama J."/>
        </authorList>
    </citation>
    <scope>NUCLEOTIDE SEQUENCE [LARGE SCALE GENOMIC DNA]</scope>
    <source>
        <strain evidence="5">CBS 9802 / IAM 14324 / JCM 22182 / KY 12970</strain>
    </source>
</reference>
<feature type="compositionally biased region" description="Low complexity" evidence="3">
    <location>
        <begin position="395"/>
        <end position="406"/>
    </location>
</feature>
<dbReference type="GO" id="GO:0005829">
    <property type="term" value="C:cytosol"/>
    <property type="evidence" value="ECO:0007669"/>
    <property type="project" value="TreeGrafter"/>
</dbReference>
<reference evidence="4 5" key="2">
    <citation type="journal article" date="2012" name="Open Biol.">
        <title>Characteristics of nucleosomes and linker DNA regions on the genome of the basidiomycete Mixia osmundae revealed by mono- and dinucleosome mapping.</title>
        <authorList>
            <person name="Nishida H."/>
            <person name="Kondo S."/>
            <person name="Matsumoto T."/>
            <person name="Suzuki Y."/>
            <person name="Yoshikawa H."/>
            <person name="Taylor T.D."/>
            <person name="Sugiyama J."/>
        </authorList>
    </citation>
    <scope>NUCLEOTIDE SEQUENCE [LARGE SCALE GENOMIC DNA]</scope>
    <source>
        <strain evidence="5">CBS 9802 / IAM 14324 / JCM 22182 / KY 12970</strain>
    </source>
</reference>
<feature type="compositionally biased region" description="Low complexity" evidence="3">
    <location>
        <begin position="704"/>
        <end position="717"/>
    </location>
</feature>
<feature type="region of interest" description="Disordered" evidence="3">
    <location>
        <begin position="19"/>
        <end position="76"/>
    </location>
</feature>
<proteinExistence type="inferred from homology"/>
<dbReference type="GO" id="GO:0019903">
    <property type="term" value="F:protein phosphatase binding"/>
    <property type="evidence" value="ECO:0007669"/>
    <property type="project" value="InterPro"/>
</dbReference>
<feature type="region of interest" description="Disordered" evidence="3">
    <location>
        <begin position="704"/>
        <end position="728"/>
    </location>
</feature>
<dbReference type="STRING" id="764103.G7E666"/>
<evidence type="ECO:0008006" key="6">
    <source>
        <dbReference type="Google" id="ProtNLM"/>
    </source>
</evidence>
<feature type="compositionally biased region" description="Low complexity" evidence="3">
    <location>
        <begin position="447"/>
        <end position="462"/>
    </location>
</feature>
<organism evidence="4 5">
    <name type="scientific">Mixia osmundae (strain CBS 9802 / IAM 14324 / JCM 22182 / KY 12970)</name>
    <dbReference type="NCBI Taxonomy" id="764103"/>
    <lineage>
        <taxon>Eukaryota</taxon>
        <taxon>Fungi</taxon>
        <taxon>Dikarya</taxon>
        <taxon>Basidiomycota</taxon>
        <taxon>Pucciniomycotina</taxon>
        <taxon>Mixiomycetes</taxon>
        <taxon>Mixiales</taxon>
        <taxon>Mixiaceae</taxon>
        <taxon>Mixia</taxon>
    </lineage>
</organism>
<dbReference type="GO" id="GO:0005634">
    <property type="term" value="C:nucleus"/>
    <property type="evidence" value="ECO:0007669"/>
    <property type="project" value="TreeGrafter"/>
</dbReference>
<feature type="region of interest" description="Disordered" evidence="3">
    <location>
        <begin position="1030"/>
        <end position="1081"/>
    </location>
</feature>
<feature type="region of interest" description="Disordered" evidence="3">
    <location>
        <begin position="1199"/>
        <end position="1251"/>
    </location>
</feature>
<feature type="compositionally biased region" description="Basic and acidic residues" evidence="3">
    <location>
        <begin position="1049"/>
        <end position="1060"/>
    </location>
</feature>
<keyword evidence="5" id="KW-1185">Reference proteome</keyword>
<dbReference type="Proteomes" id="UP000009131">
    <property type="component" value="Unassembled WGS sequence"/>
</dbReference>
<evidence type="ECO:0000256" key="1">
    <source>
        <dbReference type="ARBA" id="ARBA00006180"/>
    </source>
</evidence>
<feature type="compositionally biased region" description="Low complexity" evidence="3">
    <location>
        <begin position="795"/>
        <end position="806"/>
    </location>
</feature>
<dbReference type="OMA" id="EYPENDF"/>
<feature type="compositionally biased region" description="Basic and acidic residues" evidence="3">
    <location>
        <begin position="419"/>
        <end position="430"/>
    </location>
</feature>
<dbReference type="Pfam" id="PF04499">
    <property type="entry name" value="SAPS"/>
    <property type="match status" value="2"/>
</dbReference>
<comment type="caution">
    <text evidence="4">The sequence shown here is derived from an EMBL/GenBank/DDBJ whole genome shotgun (WGS) entry which is preliminary data.</text>
</comment>
<feature type="compositionally biased region" description="Polar residues" evidence="3">
    <location>
        <begin position="1030"/>
        <end position="1040"/>
    </location>
</feature>
<feature type="region of interest" description="Disordered" evidence="3">
    <location>
        <begin position="777"/>
        <end position="807"/>
    </location>
</feature>
<dbReference type="RefSeq" id="XP_014569159.1">
    <property type="nucleotide sequence ID" value="XM_014713673.1"/>
</dbReference>
<name>G7E666_MIXOS</name>
<comment type="similarity">
    <text evidence="1">Belongs to the SAPS family.</text>
</comment>
<dbReference type="HOGENOM" id="CLU_003676_0_1_1"/>
<evidence type="ECO:0000256" key="2">
    <source>
        <dbReference type="ARBA" id="ARBA00023306"/>
    </source>
</evidence>
<dbReference type="InterPro" id="IPR007587">
    <property type="entry name" value="SAPS"/>
</dbReference>
<evidence type="ECO:0000256" key="3">
    <source>
        <dbReference type="SAM" id="MobiDB-lite"/>
    </source>
</evidence>
<dbReference type="PANTHER" id="PTHR12634:SF8">
    <property type="entry name" value="FIERY MOUNTAIN, ISOFORM D"/>
    <property type="match status" value="1"/>
</dbReference>
<evidence type="ECO:0000313" key="4">
    <source>
        <dbReference type="EMBL" id="GAA98326.1"/>
    </source>
</evidence>
<feature type="compositionally biased region" description="Low complexity" evidence="3">
    <location>
        <begin position="20"/>
        <end position="63"/>
    </location>
</feature>
<dbReference type="FunCoup" id="G7E666">
    <property type="interactions" value="450"/>
</dbReference>
<feature type="compositionally biased region" description="Acidic residues" evidence="3">
    <location>
        <begin position="1208"/>
        <end position="1221"/>
    </location>
</feature>
<dbReference type="EMBL" id="BABT02000150">
    <property type="protein sequence ID" value="GAA98326.1"/>
    <property type="molecule type" value="Genomic_DNA"/>
</dbReference>
<evidence type="ECO:0000313" key="5">
    <source>
        <dbReference type="Proteomes" id="UP000009131"/>
    </source>
</evidence>
<dbReference type="eggNOG" id="KOG2073">
    <property type="taxonomic scope" value="Eukaryota"/>
</dbReference>
<gene>
    <name evidence="4" type="primary">Mo05011</name>
    <name evidence="4" type="ORF">E5Q_05011</name>
</gene>
<dbReference type="InParanoid" id="G7E666"/>
<dbReference type="GO" id="GO:0019888">
    <property type="term" value="F:protein phosphatase regulator activity"/>
    <property type="evidence" value="ECO:0007669"/>
    <property type="project" value="TreeGrafter"/>
</dbReference>